<dbReference type="Proteomes" id="UP001597295">
    <property type="component" value="Unassembled WGS sequence"/>
</dbReference>
<keyword evidence="8" id="KW-1185">Reference proteome</keyword>
<comment type="caution">
    <text evidence="7">The sequence shown here is derived from an EMBL/GenBank/DDBJ whole genome shotgun (WGS) entry which is preliminary data.</text>
</comment>
<dbReference type="RefSeq" id="WP_379877694.1">
    <property type="nucleotide sequence ID" value="NZ_JBHUIP010000013.1"/>
</dbReference>
<keyword evidence="4 6" id="KW-1133">Transmembrane helix</keyword>
<dbReference type="InterPro" id="IPR005495">
    <property type="entry name" value="LptG/LptF_permease"/>
</dbReference>
<keyword evidence="3 6" id="KW-0812">Transmembrane</keyword>
<evidence type="ECO:0000313" key="8">
    <source>
        <dbReference type="Proteomes" id="UP001597295"/>
    </source>
</evidence>
<dbReference type="Pfam" id="PF03739">
    <property type="entry name" value="LptF_LptG"/>
    <property type="match status" value="1"/>
</dbReference>
<evidence type="ECO:0000256" key="4">
    <source>
        <dbReference type="ARBA" id="ARBA00022989"/>
    </source>
</evidence>
<dbReference type="PANTHER" id="PTHR33529:SF2">
    <property type="entry name" value="LIPOPOLYSACCHARIDE EXPORT SYSTEM PERMEASE PROTEIN LPTG"/>
    <property type="match status" value="1"/>
</dbReference>
<name>A0ABW5DTY0_9PROT</name>
<evidence type="ECO:0000256" key="3">
    <source>
        <dbReference type="ARBA" id="ARBA00022692"/>
    </source>
</evidence>
<feature type="transmembrane region" description="Helical" evidence="6">
    <location>
        <begin position="332"/>
        <end position="354"/>
    </location>
</feature>
<dbReference type="EMBL" id="JBHUIP010000013">
    <property type="protein sequence ID" value="MFD2264598.1"/>
    <property type="molecule type" value="Genomic_DNA"/>
</dbReference>
<organism evidence="7 8">
    <name type="scientific">Lacibacterium aquatile</name>
    <dbReference type="NCBI Taxonomy" id="1168082"/>
    <lineage>
        <taxon>Bacteria</taxon>
        <taxon>Pseudomonadati</taxon>
        <taxon>Pseudomonadota</taxon>
        <taxon>Alphaproteobacteria</taxon>
        <taxon>Rhodospirillales</taxon>
        <taxon>Rhodospirillaceae</taxon>
    </lineage>
</organism>
<comment type="subcellular location">
    <subcellularLocation>
        <location evidence="1">Cell membrane</location>
        <topology evidence="1">Multi-pass membrane protein</topology>
    </subcellularLocation>
</comment>
<feature type="transmembrane region" description="Helical" evidence="6">
    <location>
        <begin position="306"/>
        <end position="326"/>
    </location>
</feature>
<feature type="transmembrane region" description="Helical" evidence="6">
    <location>
        <begin position="89"/>
        <end position="115"/>
    </location>
</feature>
<protein>
    <submittedName>
        <fullName evidence="7">LptF/LptG family permease</fullName>
    </submittedName>
</protein>
<evidence type="ECO:0000256" key="5">
    <source>
        <dbReference type="ARBA" id="ARBA00023136"/>
    </source>
</evidence>
<keyword evidence="2" id="KW-1003">Cell membrane</keyword>
<proteinExistence type="predicted"/>
<keyword evidence="5 6" id="KW-0472">Membrane</keyword>
<evidence type="ECO:0000313" key="7">
    <source>
        <dbReference type="EMBL" id="MFD2264598.1"/>
    </source>
</evidence>
<accession>A0ABW5DTY0</accession>
<dbReference type="PANTHER" id="PTHR33529">
    <property type="entry name" value="SLR0882 PROTEIN-RELATED"/>
    <property type="match status" value="1"/>
</dbReference>
<feature type="transmembrane region" description="Helical" evidence="6">
    <location>
        <begin position="274"/>
        <end position="294"/>
    </location>
</feature>
<gene>
    <name evidence="7" type="ORF">ACFSM5_16965</name>
</gene>
<evidence type="ECO:0000256" key="2">
    <source>
        <dbReference type="ARBA" id="ARBA00022475"/>
    </source>
</evidence>
<evidence type="ECO:0000256" key="6">
    <source>
        <dbReference type="SAM" id="Phobius"/>
    </source>
</evidence>
<evidence type="ECO:0000256" key="1">
    <source>
        <dbReference type="ARBA" id="ARBA00004651"/>
    </source>
</evidence>
<sequence length="358" mass="39157">MMPGILSRYLVLMLVKRVVASLAGFVGLLLLLATLDSATEILDRGLGAAGIGYFLWLRLPTAVDQAMILAMLVGSVTTFTLLSRRSEMIILRAAGITIYRIALMMLPALLIYAAAHFLLADQVKPVVQRDFALWWQATTPPEKLKDSRTVWFRASPDVVSAEAVRDSGRELLNVEIYKRSKQDGMLISRMWSPKAVYVDNAWLLYDAELIRVDGPRIFREGPFDTVWETSLRPEEAVDLANPLSTLGSGTIRSALDGEAPANRSQAYYLTHLNAAYATPLASFVMFILGLVCAYGDRRSMAGEKQALFSLGIGMAFMLVNGIMVAFGEAGAIPPALAAWGALTIFACVAGTILLRFEE</sequence>
<reference evidence="8" key="1">
    <citation type="journal article" date="2019" name="Int. J. Syst. Evol. Microbiol.">
        <title>The Global Catalogue of Microorganisms (GCM) 10K type strain sequencing project: providing services to taxonomists for standard genome sequencing and annotation.</title>
        <authorList>
            <consortium name="The Broad Institute Genomics Platform"/>
            <consortium name="The Broad Institute Genome Sequencing Center for Infectious Disease"/>
            <person name="Wu L."/>
            <person name="Ma J."/>
        </authorList>
    </citation>
    <scope>NUCLEOTIDE SEQUENCE [LARGE SCALE GENOMIC DNA]</scope>
    <source>
        <strain evidence="8">CGMCC 1.19062</strain>
    </source>
</reference>
<feature type="transmembrane region" description="Helical" evidence="6">
    <location>
        <begin position="62"/>
        <end position="82"/>
    </location>
</feature>